<feature type="region of interest" description="Disordered" evidence="1">
    <location>
        <begin position="669"/>
        <end position="691"/>
    </location>
</feature>
<dbReference type="Gene3D" id="3.10.450.40">
    <property type="match status" value="1"/>
</dbReference>
<sequence>MDLKGADIHDFLSCLGRHAITNATFGFHGSRRAERINCDIVFVEDTDELGLAGLSGFHSTHKEEKTEATPAGWGSDSTQNEDNAGWDNPESNKHTNSGWGEVKNEERDEPMPSSPGWGTVSNNEERKETIDPSAGWAEADQESSKPTNSGWGMEIENEEKNDARPSSPGWVTETNNEKTRETIDPSAKWAVSDNPSLDRGRWGDEQVGGDDGGGWDSAGRSKADEAVPASDSRAGWGSEKVDTPVDDWYMTESKVSKTDNDNSKGASKVAFMHPSRRNTDDDLTDTVVDERRSGKFAPSGSNMVPLGKRKCGTKPGFSHNVVPKATMLKDPQVFQDKEGQMGWGMSKQTTGEDKGCWSNTLLQEEGWAHEDVQGKELGGDEWASSTDKGNVSTSWQTDQELTNNGDQKGIWNPPPSGKALAGWGADSNEQGKDIGSAHEGGWGQIEAKQETQPGSVQNGDDWSSQPDRELKSSSSHGWGSMDMQTDNDSAGVQGWNDMQSDAPAVPAINKVRKSVLTSWGSGSREPLKRDTAPRKTFNKGLIGGSWAGFGSNNPQSQSRRPRIRALLNLPEYSELDELYKATNKILHHSDYQPGDKLKPEDEKFILEKIIVHHPDKEAKLGCGVDHVMIDSHGEHQVSCFWVVQKDGSRTDFSYWKCLEQLLETKYPGGMKKESEKEEAKDSWTTGMSSMSPAKVCDQDKAQDCWTKLPSSTACTWDQKEAKDSWKTGVIDIAPKGGISDQGSWGMGVESVAPSKTASSQKGVEVDTPNEILGDVNGAWDAWATSVDTATSMHNQDEAVSSGWEM</sequence>
<feature type="compositionally biased region" description="Basic and acidic residues" evidence="1">
    <location>
        <begin position="670"/>
        <end position="681"/>
    </location>
</feature>
<feature type="region of interest" description="Disordered" evidence="1">
    <location>
        <begin position="59"/>
        <end position="330"/>
    </location>
</feature>
<feature type="compositionally biased region" description="Polar residues" evidence="1">
    <location>
        <begin position="472"/>
        <end position="490"/>
    </location>
</feature>
<accession>A0A9D4U4F5</accession>
<dbReference type="Proteomes" id="UP000886520">
    <property type="component" value="Chromosome 23"/>
</dbReference>
<gene>
    <name evidence="2" type="ORF">GOP47_0023387</name>
</gene>
<feature type="compositionally biased region" description="Basic and acidic residues" evidence="1">
    <location>
        <begin position="366"/>
        <end position="378"/>
    </location>
</feature>
<proteinExistence type="predicted"/>
<dbReference type="Pfam" id="PF11523">
    <property type="entry name" value="DUF3223"/>
    <property type="match status" value="1"/>
</dbReference>
<evidence type="ECO:0000256" key="1">
    <source>
        <dbReference type="SAM" id="MobiDB-lite"/>
    </source>
</evidence>
<comment type="caution">
    <text evidence="2">The sequence shown here is derived from an EMBL/GenBank/DDBJ whole genome shotgun (WGS) entry which is preliminary data.</text>
</comment>
<organism evidence="2 3">
    <name type="scientific">Adiantum capillus-veneris</name>
    <name type="common">Maidenhair fern</name>
    <dbReference type="NCBI Taxonomy" id="13818"/>
    <lineage>
        <taxon>Eukaryota</taxon>
        <taxon>Viridiplantae</taxon>
        <taxon>Streptophyta</taxon>
        <taxon>Embryophyta</taxon>
        <taxon>Tracheophyta</taxon>
        <taxon>Polypodiopsida</taxon>
        <taxon>Polypodiidae</taxon>
        <taxon>Polypodiales</taxon>
        <taxon>Pteridineae</taxon>
        <taxon>Pteridaceae</taxon>
        <taxon>Vittarioideae</taxon>
        <taxon>Adiantum</taxon>
    </lineage>
</organism>
<dbReference type="GO" id="GO:0009507">
    <property type="term" value="C:chloroplast"/>
    <property type="evidence" value="ECO:0007669"/>
    <property type="project" value="TreeGrafter"/>
</dbReference>
<feature type="compositionally biased region" description="Polar residues" evidence="1">
    <location>
        <begin position="682"/>
        <end position="691"/>
    </location>
</feature>
<feature type="region of interest" description="Disordered" evidence="1">
    <location>
        <begin position="365"/>
        <end position="500"/>
    </location>
</feature>
<reference evidence="2" key="1">
    <citation type="submission" date="2021-01" db="EMBL/GenBank/DDBJ databases">
        <title>Adiantum capillus-veneris genome.</title>
        <authorList>
            <person name="Fang Y."/>
            <person name="Liao Q."/>
        </authorList>
    </citation>
    <scope>NUCLEOTIDE SEQUENCE</scope>
    <source>
        <strain evidence="2">H3</strain>
        <tissue evidence="2">Leaf</tissue>
    </source>
</reference>
<dbReference type="InterPro" id="IPR044673">
    <property type="entry name" value="DCL-like"/>
</dbReference>
<keyword evidence="3" id="KW-1185">Reference proteome</keyword>
<evidence type="ECO:0000313" key="2">
    <source>
        <dbReference type="EMBL" id="KAI5060882.1"/>
    </source>
</evidence>
<dbReference type="GO" id="GO:1901259">
    <property type="term" value="P:chloroplast rRNA processing"/>
    <property type="evidence" value="ECO:0007669"/>
    <property type="project" value="TreeGrafter"/>
</dbReference>
<evidence type="ECO:0000313" key="3">
    <source>
        <dbReference type="Proteomes" id="UP000886520"/>
    </source>
</evidence>
<dbReference type="EMBL" id="JABFUD020000023">
    <property type="protein sequence ID" value="KAI5060882.1"/>
    <property type="molecule type" value="Genomic_DNA"/>
</dbReference>
<feature type="compositionally biased region" description="Polar residues" evidence="1">
    <location>
        <begin position="450"/>
        <end position="465"/>
    </location>
</feature>
<dbReference type="OrthoDB" id="409625at2759"/>
<feature type="compositionally biased region" description="Polar residues" evidence="1">
    <location>
        <begin position="383"/>
        <end position="406"/>
    </location>
</feature>
<dbReference type="AlphaFoldDB" id="A0A9D4U4F5"/>
<protein>
    <submittedName>
        <fullName evidence="2">Uncharacterized protein</fullName>
    </submittedName>
</protein>
<dbReference type="GO" id="GO:0009658">
    <property type="term" value="P:chloroplast organization"/>
    <property type="evidence" value="ECO:0007669"/>
    <property type="project" value="TreeGrafter"/>
</dbReference>
<dbReference type="PANTHER" id="PTHR33415">
    <property type="entry name" value="PROTEIN EMBRYO DEFECTIVE 514"/>
    <property type="match status" value="1"/>
</dbReference>
<dbReference type="PANTHER" id="PTHR33415:SF24">
    <property type="entry name" value="DNA-DIRECTED RNA POLYMERASE"/>
    <property type="match status" value="1"/>
</dbReference>
<name>A0A9D4U4F5_ADICA</name>